<dbReference type="Gene3D" id="1.10.10.60">
    <property type="entry name" value="Homeodomain-like"/>
    <property type="match status" value="1"/>
</dbReference>
<sequence>MLGTGWALIDARIGSSRRHSHLAHQISLAVENDLQVSGDGDMTIPVGRAVAIASHVRHRLGPEGALVRSFYLDPLFRSDARLSTGSTPILMAPAPAAALRAIASAADAKRWASDYIDRSEANPLDARLSGVLAAHEDVSTPRALAGLVGLSTSRLREIVRRDFGAPPAKLLQWLQLQRAVRALVGGGSLADAAAAGGFADQAHFTHVAVIL</sequence>
<keyword evidence="2" id="KW-0238">DNA-binding</keyword>
<dbReference type="EMBL" id="QXFK01000001">
    <property type="protein sequence ID" value="RIV81709.1"/>
    <property type="molecule type" value="Genomic_DNA"/>
</dbReference>
<evidence type="ECO:0000256" key="2">
    <source>
        <dbReference type="ARBA" id="ARBA00023125"/>
    </source>
</evidence>
<protein>
    <submittedName>
        <fullName evidence="5">Helix-turn-helix domain-containing protein</fullName>
    </submittedName>
</protein>
<dbReference type="Proteomes" id="UP000285092">
    <property type="component" value="Unassembled WGS sequence"/>
</dbReference>
<dbReference type="PROSITE" id="PS01124">
    <property type="entry name" value="HTH_ARAC_FAMILY_2"/>
    <property type="match status" value="1"/>
</dbReference>
<dbReference type="InterPro" id="IPR018060">
    <property type="entry name" value="HTH_AraC"/>
</dbReference>
<keyword evidence="3" id="KW-0804">Transcription</keyword>
<dbReference type="Pfam" id="PF12833">
    <property type="entry name" value="HTH_18"/>
    <property type="match status" value="1"/>
</dbReference>
<dbReference type="GO" id="GO:0003700">
    <property type="term" value="F:DNA-binding transcription factor activity"/>
    <property type="evidence" value="ECO:0007669"/>
    <property type="project" value="InterPro"/>
</dbReference>
<evidence type="ECO:0000313" key="5">
    <source>
        <dbReference type="EMBL" id="RIV81709.1"/>
    </source>
</evidence>
<dbReference type="GO" id="GO:0043565">
    <property type="term" value="F:sequence-specific DNA binding"/>
    <property type="evidence" value="ECO:0007669"/>
    <property type="project" value="InterPro"/>
</dbReference>
<keyword evidence="6" id="KW-1185">Reference proteome</keyword>
<evidence type="ECO:0000256" key="3">
    <source>
        <dbReference type="ARBA" id="ARBA00023163"/>
    </source>
</evidence>
<dbReference type="InterPro" id="IPR050204">
    <property type="entry name" value="AraC_XylS_family_regulators"/>
</dbReference>
<name>A0A418NMF8_9SPHN</name>
<dbReference type="RefSeq" id="WP_119511377.1">
    <property type="nucleotide sequence ID" value="NZ_QXFK01000001.1"/>
</dbReference>
<evidence type="ECO:0000259" key="4">
    <source>
        <dbReference type="PROSITE" id="PS01124"/>
    </source>
</evidence>
<keyword evidence="1" id="KW-0805">Transcription regulation</keyword>
<comment type="caution">
    <text evidence="5">The sequence shown here is derived from an EMBL/GenBank/DDBJ whole genome shotgun (WGS) entry which is preliminary data.</text>
</comment>
<evidence type="ECO:0000256" key="1">
    <source>
        <dbReference type="ARBA" id="ARBA00023015"/>
    </source>
</evidence>
<organism evidence="5 6">
    <name type="scientific">Pelagerythrobacter aerophilus</name>
    <dbReference type="NCBI Taxonomy" id="2306995"/>
    <lineage>
        <taxon>Bacteria</taxon>
        <taxon>Pseudomonadati</taxon>
        <taxon>Pseudomonadota</taxon>
        <taxon>Alphaproteobacteria</taxon>
        <taxon>Sphingomonadales</taxon>
        <taxon>Erythrobacteraceae</taxon>
        <taxon>Pelagerythrobacter</taxon>
    </lineage>
</organism>
<dbReference type="AlphaFoldDB" id="A0A418NMF8"/>
<evidence type="ECO:0000313" key="6">
    <source>
        <dbReference type="Proteomes" id="UP000285092"/>
    </source>
</evidence>
<gene>
    <name evidence="5" type="ORF">D2V04_00170</name>
</gene>
<dbReference type="SMART" id="SM00342">
    <property type="entry name" value="HTH_ARAC"/>
    <property type="match status" value="1"/>
</dbReference>
<dbReference type="PANTHER" id="PTHR46796">
    <property type="entry name" value="HTH-TYPE TRANSCRIPTIONAL ACTIVATOR RHAS-RELATED"/>
    <property type="match status" value="1"/>
</dbReference>
<reference evidence="5 6" key="1">
    <citation type="submission" date="2018-08" db="EMBL/GenBank/DDBJ databases">
        <title>Altererythrobacter sp.Ery1 and Ery12, the genome sequencing of novel strains in genus Alterythrobacter.</title>
        <authorList>
            <person name="Cheng H."/>
            <person name="Wu Y.-H."/>
            <person name="Fang C."/>
            <person name="Xu X.-W."/>
        </authorList>
    </citation>
    <scope>NUCLEOTIDE SEQUENCE [LARGE SCALE GENOMIC DNA]</scope>
    <source>
        <strain evidence="5 6">Ery1</strain>
    </source>
</reference>
<feature type="domain" description="HTH araC/xylS-type" evidence="4">
    <location>
        <begin position="144"/>
        <end position="211"/>
    </location>
</feature>
<accession>A0A418NMF8</accession>
<dbReference type="OrthoDB" id="7465232at2"/>
<proteinExistence type="predicted"/>